<dbReference type="EMBL" id="CP000927">
    <property type="protein sequence ID" value="ABZ70011.1"/>
    <property type="molecule type" value="Genomic_DNA"/>
</dbReference>
<proteinExistence type="predicted"/>
<protein>
    <submittedName>
        <fullName evidence="2">Uncharacterized protein</fullName>
    </submittedName>
</protein>
<name>B0SVH2_CAUSK</name>
<gene>
    <name evidence="2" type="ordered locus">Caul_0880</name>
</gene>
<evidence type="ECO:0000256" key="1">
    <source>
        <dbReference type="SAM" id="SignalP"/>
    </source>
</evidence>
<dbReference type="HOGENOM" id="CLU_1955673_0_0_5"/>
<keyword evidence="1" id="KW-0732">Signal</keyword>
<accession>B0SVH2</accession>
<reference evidence="2" key="1">
    <citation type="submission" date="2008-01" db="EMBL/GenBank/DDBJ databases">
        <title>Complete sequence of chromosome of Caulobacter sp. K31.</title>
        <authorList>
            <consortium name="US DOE Joint Genome Institute"/>
            <person name="Copeland A."/>
            <person name="Lucas S."/>
            <person name="Lapidus A."/>
            <person name="Barry K."/>
            <person name="Glavina del Rio T."/>
            <person name="Dalin E."/>
            <person name="Tice H."/>
            <person name="Pitluck S."/>
            <person name="Bruce D."/>
            <person name="Goodwin L."/>
            <person name="Thompson L.S."/>
            <person name="Brettin T."/>
            <person name="Detter J.C."/>
            <person name="Han C."/>
            <person name="Schmutz J."/>
            <person name="Larimer F."/>
            <person name="Land M."/>
            <person name="Hauser L."/>
            <person name="Kyrpides N."/>
            <person name="Kim E."/>
            <person name="Stephens C."/>
            <person name="Richardson P."/>
        </authorList>
    </citation>
    <scope>NUCLEOTIDE SEQUENCE [LARGE SCALE GENOMIC DNA]</scope>
    <source>
        <strain evidence="2">K31</strain>
    </source>
</reference>
<feature type="signal peptide" evidence="1">
    <location>
        <begin position="1"/>
        <end position="22"/>
    </location>
</feature>
<feature type="chain" id="PRO_5002755630" evidence="1">
    <location>
        <begin position="23"/>
        <end position="132"/>
    </location>
</feature>
<organism evidence="2">
    <name type="scientific">Caulobacter sp. (strain K31)</name>
    <dbReference type="NCBI Taxonomy" id="366602"/>
    <lineage>
        <taxon>Bacteria</taxon>
        <taxon>Pseudomonadati</taxon>
        <taxon>Pseudomonadota</taxon>
        <taxon>Alphaproteobacteria</taxon>
        <taxon>Caulobacterales</taxon>
        <taxon>Caulobacteraceae</taxon>
        <taxon>Caulobacter</taxon>
    </lineage>
</organism>
<evidence type="ECO:0000313" key="2">
    <source>
        <dbReference type="EMBL" id="ABZ70011.1"/>
    </source>
</evidence>
<dbReference type="OrthoDB" id="7189667at2"/>
<dbReference type="AlphaFoldDB" id="B0SVH2"/>
<sequence precursor="true">MFKRSVSIALVLGLAAAPSAMAAEKPMGWFAQSVRSVVVFHSCTERLKEKFRIGPLNGIEVTNMDSDAASPSGAMNVRFEATTTEKKSGRKSRFVGVCHVGSEGETRIEARMVSQQGGDGVVRRVPPGRIAG</sequence>
<dbReference type="KEGG" id="cak:Caul_0880"/>
<dbReference type="STRING" id="366602.Caul_0880"/>